<organismHost>
    <name type="scientific">Lepidoptera</name>
    <name type="common">moths &amp; butterflies</name>
    <dbReference type="NCBI Taxonomy" id="7088"/>
</organismHost>
<dbReference type="Proteomes" id="UP000204644">
    <property type="component" value="Segment"/>
</dbReference>
<reference evidence="2 3" key="2">
    <citation type="journal article" date="2006" name="J. Gen. Virol.">
        <title>Genome sequence of an enhancin gene-rich nucleopolyhedrovirus (NPV) from Agrotis segetum: collinearity with Spodoptera exigua multiple NPV.</title>
        <authorList>
            <person name="Jakubowska A.K."/>
            <person name="Peters S.A."/>
            <person name="Ziemnicka J."/>
            <person name="Vlak J.M."/>
            <person name="van Oers M.M."/>
        </authorList>
    </citation>
    <scope>NUCLEOTIDE SEQUENCE [LARGE SCALE GENOMIC DNA]</scope>
</reference>
<dbReference type="PANTHER" id="PTHR36180">
    <property type="entry name" value="DNA-BINDING PROTEIN-RELATED-RELATED"/>
    <property type="match status" value="1"/>
</dbReference>
<evidence type="ECO:0000313" key="3">
    <source>
        <dbReference type="Proteomes" id="UP000204644"/>
    </source>
</evidence>
<dbReference type="Pfam" id="PF02498">
    <property type="entry name" value="Bro-N"/>
    <property type="match status" value="1"/>
</dbReference>
<dbReference type="KEGG" id="vg:3974399"/>
<sequence length="336" mass="38562">MAQVKIGVFKFGEDEFELRYVVDNDMQVLFVGKDIARVLKYNDCKQAIHKHVNEKYKCVFEKMGGQNDAPPCFDDNEGVRGEVAIKKGNPLYLQPHTILITKSGVIQLIMKSKLPYAVELQEWLLEEVIPQVLCTGKYQPAVDNGNGATVSMLHEISQSLSTIQRDNEQLKTVIVKKDQQIEQTTRMINRVMADMNRMYTGFQQTMQKKDEQVSSLVEKMVDLSDRAVEYPSNEKKLPILCVMQDGTKFHAITGQKQYVQAQKNKRNIDERTIILEKKRPNPTMDWSKAVETVARTRGVKKSHRSIECGLPERVEEFAKRIKLLFDKHSIANKKTL</sequence>
<keyword evidence="3" id="KW-1185">Reference proteome</keyword>
<dbReference type="GeneID" id="3974399"/>
<accession>Q287E9</accession>
<dbReference type="PROSITE" id="PS51750">
    <property type="entry name" value="BRO_N"/>
    <property type="match status" value="1"/>
</dbReference>
<dbReference type="OrthoDB" id="3391at10239"/>
<evidence type="ECO:0000259" key="1">
    <source>
        <dbReference type="PROSITE" id="PS51750"/>
    </source>
</evidence>
<dbReference type="PANTHER" id="PTHR36180:SF2">
    <property type="entry name" value="BRO FAMILY PROTEIN"/>
    <property type="match status" value="1"/>
</dbReference>
<dbReference type="SMART" id="SM01040">
    <property type="entry name" value="Bro-N"/>
    <property type="match status" value="1"/>
</dbReference>
<protein>
    <submittedName>
        <fullName evidence="2">BRO-D</fullName>
    </submittedName>
</protein>
<evidence type="ECO:0000313" key="2">
    <source>
        <dbReference type="EMBL" id="AAZ38289.1"/>
    </source>
</evidence>
<dbReference type="InterPro" id="IPR003497">
    <property type="entry name" value="BRO_N_domain"/>
</dbReference>
<organism evidence="2 3">
    <name type="scientific">Agrotis segetum nuclear polyhedrosis virus</name>
    <name type="common">AsNPV</name>
    <dbReference type="NCBI Taxonomy" id="1962501"/>
    <lineage>
        <taxon>Viruses</taxon>
        <taxon>Viruses incertae sedis</taxon>
        <taxon>Naldaviricetes</taxon>
        <taxon>Lefavirales</taxon>
        <taxon>Baculoviridae</taxon>
        <taxon>Alphabaculovirus</taxon>
        <taxon>Alphabaculovirus agsegetum</taxon>
    </lineage>
</organism>
<dbReference type="EMBL" id="DQ123841">
    <property type="protein sequence ID" value="AAZ38289.1"/>
    <property type="molecule type" value="Genomic_DNA"/>
</dbReference>
<feature type="domain" description="Bro-N" evidence="1">
    <location>
        <begin position="1"/>
        <end position="136"/>
    </location>
</feature>
<dbReference type="RefSeq" id="YP_529793.1">
    <property type="nucleotide sequence ID" value="NC_007921.1"/>
</dbReference>
<reference evidence="3" key="1">
    <citation type="journal article" date="2005" name="J. Invertebr. Pathol.">
        <title>Molecular characterization of Agrotis segetum nucleopolyhedrovirus from Poland.</title>
        <authorList>
            <person name="Jakubowska A."/>
            <person name="van Oers M.M."/>
            <person name="Ziemnicka J."/>
            <person name="Lipa J.J."/>
            <person name="Vlak J.M."/>
        </authorList>
    </citation>
    <scope>NUCLEOTIDE SEQUENCE [LARGE SCALE GENOMIC DNA]</scope>
</reference>
<name>Q287E9_NPVAS</name>
<proteinExistence type="predicted"/>